<dbReference type="SMART" id="SM00389">
    <property type="entry name" value="HOX"/>
    <property type="match status" value="1"/>
</dbReference>
<proteinExistence type="predicted"/>
<accession>A0A2G5SKZ0</accession>
<sequence>MMDATNSDPPRVVAFRQKFTWTTAQRTRLGEVFQSSKFITQRMINELAAELGVSQMKVELYFRKKRYYETKKAEKERERMRKNKRNLSGPQNVLIPAIPAIPMGVANNGPPIAVNPTWGVAHYGAPMNWGNYPCEMATPPAMPSQNQTMLGFDPLGYGELYNAHVGFYNAPPHAPVAQSAMNWNRGFIGYQHGYQPPAYAGQVSDMGFRWVLTHSLKELRSGQQAMAMEKFKMVVEV</sequence>
<gene>
    <name evidence="5" type="primary">Cnig_chr_X.g22514</name>
    <name evidence="5" type="ORF">B9Z55_022514</name>
</gene>
<evidence type="ECO:0000256" key="3">
    <source>
        <dbReference type="RuleBase" id="RU000682"/>
    </source>
</evidence>
<evidence type="ECO:0000313" key="5">
    <source>
        <dbReference type="EMBL" id="PIC15599.1"/>
    </source>
</evidence>
<dbReference type="OrthoDB" id="10430309at2759"/>
<dbReference type="GO" id="GO:0005634">
    <property type="term" value="C:nucleus"/>
    <property type="evidence" value="ECO:0007669"/>
    <property type="project" value="UniProtKB-SubCell"/>
</dbReference>
<comment type="caution">
    <text evidence="5">The sequence shown here is derived from an EMBL/GenBank/DDBJ whole genome shotgun (WGS) entry which is preliminary data.</text>
</comment>
<organism evidence="5 6">
    <name type="scientific">Caenorhabditis nigoni</name>
    <dbReference type="NCBI Taxonomy" id="1611254"/>
    <lineage>
        <taxon>Eukaryota</taxon>
        <taxon>Metazoa</taxon>
        <taxon>Ecdysozoa</taxon>
        <taxon>Nematoda</taxon>
        <taxon>Chromadorea</taxon>
        <taxon>Rhabditida</taxon>
        <taxon>Rhabditina</taxon>
        <taxon>Rhabditomorpha</taxon>
        <taxon>Rhabditoidea</taxon>
        <taxon>Rhabditidae</taxon>
        <taxon>Peloderinae</taxon>
        <taxon>Caenorhabditis</taxon>
    </lineage>
</organism>
<protein>
    <recommendedName>
        <fullName evidence="4">Homeobox domain-containing protein</fullName>
    </recommendedName>
</protein>
<evidence type="ECO:0000256" key="2">
    <source>
        <dbReference type="PROSITE-ProRule" id="PRU00108"/>
    </source>
</evidence>
<evidence type="ECO:0000259" key="4">
    <source>
        <dbReference type="PROSITE" id="PS50071"/>
    </source>
</evidence>
<dbReference type="Gene3D" id="1.10.10.60">
    <property type="entry name" value="Homeodomain-like"/>
    <property type="match status" value="1"/>
</dbReference>
<dbReference type="SUPFAM" id="SSF46689">
    <property type="entry name" value="Homeodomain-like"/>
    <property type="match status" value="1"/>
</dbReference>
<dbReference type="InterPro" id="IPR009057">
    <property type="entry name" value="Homeodomain-like_sf"/>
</dbReference>
<dbReference type="InterPro" id="IPR001356">
    <property type="entry name" value="HD"/>
</dbReference>
<keyword evidence="2 3" id="KW-0371">Homeobox</keyword>
<comment type="subcellular location">
    <subcellularLocation>
        <location evidence="1 2 3">Nucleus</location>
    </subcellularLocation>
</comment>
<keyword evidence="2 3" id="KW-0238">DNA-binding</keyword>
<dbReference type="Pfam" id="PF00046">
    <property type="entry name" value="Homeodomain"/>
    <property type="match status" value="1"/>
</dbReference>
<keyword evidence="2 3" id="KW-0539">Nucleus</keyword>
<keyword evidence="6" id="KW-1185">Reference proteome</keyword>
<dbReference type="Proteomes" id="UP000230233">
    <property type="component" value="Chromosome X"/>
</dbReference>
<reference evidence="6" key="1">
    <citation type="submission" date="2017-10" db="EMBL/GenBank/DDBJ databases">
        <title>Rapid genome shrinkage in a self-fertile nematode reveals novel sperm competition proteins.</title>
        <authorList>
            <person name="Yin D."/>
            <person name="Schwarz E.M."/>
            <person name="Thomas C.G."/>
            <person name="Felde R.L."/>
            <person name="Korf I.F."/>
            <person name="Cutter A.D."/>
            <person name="Schartner C.M."/>
            <person name="Ralston E.J."/>
            <person name="Meyer B.J."/>
            <person name="Haag E.S."/>
        </authorList>
    </citation>
    <scope>NUCLEOTIDE SEQUENCE [LARGE SCALE GENOMIC DNA]</scope>
    <source>
        <strain evidence="6">JU1422</strain>
    </source>
</reference>
<feature type="domain" description="Homeobox" evidence="4">
    <location>
        <begin position="16"/>
        <end position="72"/>
    </location>
</feature>
<feature type="DNA-binding region" description="Homeobox" evidence="2">
    <location>
        <begin position="18"/>
        <end position="73"/>
    </location>
</feature>
<evidence type="ECO:0000256" key="1">
    <source>
        <dbReference type="ARBA" id="ARBA00004123"/>
    </source>
</evidence>
<name>A0A2G5SKZ0_9PELO</name>
<dbReference type="PROSITE" id="PS50071">
    <property type="entry name" value="HOMEOBOX_2"/>
    <property type="match status" value="1"/>
</dbReference>
<evidence type="ECO:0000313" key="6">
    <source>
        <dbReference type="Proteomes" id="UP000230233"/>
    </source>
</evidence>
<dbReference type="AlphaFoldDB" id="A0A2G5SKZ0"/>
<dbReference type="GO" id="GO:0003677">
    <property type="term" value="F:DNA binding"/>
    <property type="evidence" value="ECO:0007669"/>
    <property type="project" value="UniProtKB-UniRule"/>
</dbReference>
<dbReference type="STRING" id="1611254.A0A2G5SKZ0"/>
<dbReference type="EMBL" id="PDUG01000006">
    <property type="protein sequence ID" value="PIC15599.1"/>
    <property type="molecule type" value="Genomic_DNA"/>
</dbReference>